<keyword evidence="6" id="KW-0249">Electron transport</keyword>
<dbReference type="EMBL" id="AP026830">
    <property type="protein sequence ID" value="BDR92827.1"/>
    <property type="molecule type" value="Genomic_DNA"/>
</dbReference>
<evidence type="ECO:0000256" key="2">
    <source>
        <dbReference type="ARBA" id="ARBA00022448"/>
    </source>
</evidence>
<evidence type="ECO:0000256" key="5">
    <source>
        <dbReference type="ARBA" id="ARBA00022723"/>
    </source>
</evidence>
<evidence type="ECO:0000256" key="10">
    <source>
        <dbReference type="SAM" id="Phobius"/>
    </source>
</evidence>
<keyword evidence="9 10" id="KW-0472">Membrane</keyword>
<evidence type="ECO:0000256" key="6">
    <source>
        <dbReference type="ARBA" id="ARBA00022982"/>
    </source>
</evidence>
<evidence type="ECO:0000256" key="8">
    <source>
        <dbReference type="ARBA" id="ARBA00023004"/>
    </source>
</evidence>
<evidence type="ECO:0000256" key="9">
    <source>
        <dbReference type="ARBA" id="ARBA00023136"/>
    </source>
</evidence>
<keyword evidence="2" id="KW-0813">Transport</keyword>
<gene>
    <name evidence="12" type="ORF">Vsou_19200</name>
</gene>
<evidence type="ECO:0000256" key="1">
    <source>
        <dbReference type="ARBA" id="ARBA00004141"/>
    </source>
</evidence>
<feature type="transmembrane region" description="Helical" evidence="10">
    <location>
        <begin position="426"/>
        <end position="448"/>
    </location>
</feature>
<keyword evidence="13" id="KW-1185">Reference proteome</keyword>
<evidence type="ECO:0000256" key="7">
    <source>
        <dbReference type="ARBA" id="ARBA00022989"/>
    </source>
</evidence>
<feature type="transmembrane region" description="Helical" evidence="10">
    <location>
        <begin position="313"/>
        <end position="330"/>
    </location>
</feature>
<dbReference type="SUPFAM" id="SSF81342">
    <property type="entry name" value="Transmembrane di-heme cytochromes"/>
    <property type="match status" value="1"/>
</dbReference>
<accession>A0ABN6SUH7</accession>
<dbReference type="PANTHER" id="PTHR19271">
    <property type="entry name" value="CYTOCHROME B"/>
    <property type="match status" value="1"/>
</dbReference>
<dbReference type="SUPFAM" id="SSF81648">
    <property type="entry name" value="a domain/subunit of cytochrome bc1 complex (Ubiquinol-cytochrome c reductase)"/>
    <property type="match status" value="1"/>
</dbReference>
<keyword evidence="3" id="KW-0349">Heme</keyword>
<keyword evidence="4 10" id="KW-0812">Transmembrane</keyword>
<feature type="transmembrane region" description="Helical" evidence="10">
    <location>
        <begin position="180"/>
        <end position="201"/>
    </location>
</feature>
<feature type="transmembrane region" description="Helical" evidence="10">
    <location>
        <begin position="237"/>
        <end position="263"/>
    </location>
</feature>
<dbReference type="PANTHER" id="PTHR19271:SF16">
    <property type="entry name" value="CYTOCHROME B"/>
    <property type="match status" value="1"/>
</dbReference>
<feature type="transmembrane region" description="Helical" evidence="10">
    <location>
        <begin position="454"/>
        <end position="475"/>
    </location>
</feature>
<evidence type="ECO:0000313" key="12">
    <source>
        <dbReference type="EMBL" id="BDR92827.1"/>
    </source>
</evidence>
<feature type="transmembrane region" description="Helical" evidence="10">
    <location>
        <begin position="342"/>
        <end position="361"/>
    </location>
</feature>
<dbReference type="Proteomes" id="UP001060771">
    <property type="component" value="Chromosome"/>
</dbReference>
<feature type="transmembrane region" description="Helical" evidence="10">
    <location>
        <begin position="118"/>
        <end position="138"/>
    </location>
</feature>
<evidence type="ECO:0000259" key="11">
    <source>
        <dbReference type="PROSITE" id="PS51002"/>
    </source>
</evidence>
<feature type="domain" description="Cytochrome b/b6 N-terminal region profile" evidence="11">
    <location>
        <begin position="9"/>
        <end position="211"/>
    </location>
</feature>
<dbReference type="Gene3D" id="1.20.810.10">
    <property type="entry name" value="Cytochrome Bc1 Complex, Chain C"/>
    <property type="match status" value="1"/>
</dbReference>
<organism evidence="12 13">
    <name type="scientific">Vulcanisaeta souniana JCM 11219</name>
    <dbReference type="NCBI Taxonomy" id="1293586"/>
    <lineage>
        <taxon>Archaea</taxon>
        <taxon>Thermoproteota</taxon>
        <taxon>Thermoprotei</taxon>
        <taxon>Thermoproteales</taxon>
        <taxon>Thermoproteaceae</taxon>
        <taxon>Vulcanisaeta</taxon>
    </lineage>
</organism>
<dbReference type="InterPro" id="IPR027387">
    <property type="entry name" value="Cytb/b6-like_sf"/>
</dbReference>
<protein>
    <submittedName>
        <fullName evidence="12">Cytochrome b6</fullName>
    </submittedName>
</protein>
<reference evidence="13" key="1">
    <citation type="submission" date="2022-09" db="EMBL/GenBank/DDBJ databases">
        <title>Complete genome sequence of Vulcanisaeta souniana.</title>
        <authorList>
            <person name="Kato S."/>
            <person name="Itoh T."/>
            <person name="Ohkuma M."/>
        </authorList>
    </citation>
    <scope>NUCLEOTIDE SEQUENCE [LARGE SCALE GENOMIC DNA]</scope>
    <source>
        <strain evidence="13">JCM 11219</strain>
    </source>
</reference>
<feature type="transmembrane region" description="Helical" evidence="10">
    <location>
        <begin position="80"/>
        <end position="106"/>
    </location>
</feature>
<comment type="subcellular location">
    <subcellularLocation>
        <location evidence="1">Membrane</location>
        <topology evidence="1">Multi-pass membrane protein</topology>
    </subcellularLocation>
</comment>
<evidence type="ECO:0000313" key="13">
    <source>
        <dbReference type="Proteomes" id="UP001060771"/>
    </source>
</evidence>
<keyword evidence="7 10" id="KW-1133">Transmembrane helix</keyword>
<evidence type="ECO:0000256" key="4">
    <source>
        <dbReference type="ARBA" id="ARBA00022692"/>
    </source>
</evidence>
<name>A0ABN6SUH7_9CREN</name>
<evidence type="ECO:0000256" key="3">
    <source>
        <dbReference type="ARBA" id="ARBA00022617"/>
    </source>
</evidence>
<feature type="transmembrane region" description="Helical" evidence="10">
    <location>
        <begin position="373"/>
        <end position="391"/>
    </location>
</feature>
<dbReference type="Pfam" id="PF00032">
    <property type="entry name" value="Cytochrom_B_C"/>
    <property type="match status" value="1"/>
</dbReference>
<keyword evidence="5" id="KW-0479">Metal-binding</keyword>
<dbReference type="InterPro" id="IPR005797">
    <property type="entry name" value="Cyt_b/b6_N"/>
</dbReference>
<feature type="transmembrane region" description="Helical" evidence="10">
    <location>
        <begin position="36"/>
        <end position="60"/>
    </location>
</feature>
<keyword evidence="8" id="KW-0408">Iron</keyword>
<dbReference type="InterPro" id="IPR005798">
    <property type="entry name" value="Cyt_b/b6_C"/>
</dbReference>
<proteinExistence type="predicted"/>
<dbReference type="InterPro" id="IPR036150">
    <property type="entry name" value="Cyt_b/b6_C_sf"/>
</dbReference>
<dbReference type="InterPro" id="IPR016174">
    <property type="entry name" value="Di-haem_cyt_TM"/>
</dbReference>
<dbReference type="PROSITE" id="PS51002">
    <property type="entry name" value="CYTB_NTER"/>
    <property type="match status" value="1"/>
</dbReference>
<dbReference type="Pfam" id="PF13631">
    <property type="entry name" value="Cytochrom_B_N_2"/>
    <property type="match status" value="1"/>
</dbReference>
<sequence length="478" mass="52678">MHMGNKRDLTDWFAELLHLKDVPFMGVPSYMFSIEYWLGGIAASALAWQVLTGLLLLFYYEPSNAYDSTMSILHNVSFGSIILSSHLYGAYIMIFAVYMHGLYVMLKGGYKKPRGFQWILGVLLFVLTLGVSFIGYSLTGDVLAADAVDVGRGLLTALGMQSLIPIAFGNGTELDLFSRLLAWHITIAAAIILLFLLHFYLAEENGLMPRLKDSGYKVPAMINKNSKDLPPWWPRNFIYMAALVLMIWGIIILIPSILALPSIYPSIPILFSPYPGPSPTSPQAAAVPAYPPWFFLFIYKMLDMPFGLKIDEVLSMIAPLIILLIIPALDRNEKLHPLDRPGILALALIGLIWLIELSVWSAIQPGVPVNPSWAALVMLPPLIIVITGIYATHRSWVRIRGNAFNGGKAGNNKSSSWILSKSTASIIGYVTAILAIIIIALSLILSPINDGPFIGVSWGAALLLLSASIFNYFYVNYV</sequence>